<evidence type="ECO:0000313" key="1">
    <source>
        <dbReference type="EMBL" id="WAR19384.1"/>
    </source>
</evidence>
<name>A0ABY7FES9_MYAAR</name>
<keyword evidence="2" id="KW-1185">Reference proteome</keyword>
<dbReference type="Proteomes" id="UP001164746">
    <property type="component" value="Chromosome 11"/>
</dbReference>
<sequence length="170" mass="20056">MSGIYKFKEFFFNLTHTGIIIELSYKKITQNSSLEPESERWNNEVQQMIDYFEREDSTCKSSFQTILRSDMENFDNVKELSNILHQKYVWYIIDVFILQDKRSGEEMYIEGKETKMMTMSVNGLRKYLIYSDRQTKPNTIKCVILKTNIQTPLGDIFILDRGVTGMNVVN</sequence>
<organism evidence="1 2">
    <name type="scientific">Mya arenaria</name>
    <name type="common">Soft-shell clam</name>
    <dbReference type="NCBI Taxonomy" id="6604"/>
    <lineage>
        <taxon>Eukaryota</taxon>
        <taxon>Metazoa</taxon>
        <taxon>Spiralia</taxon>
        <taxon>Lophotrochozoa</taxon>
        <taxon>Mollusca</taxon>
        <taxon>Bivalvia</taxon>
        <taxon>Autobranchia</taxon>
        <taxon>Heteroconchia</taxon>
        <taxon>Euheterodonta</taxon>
        <taxon>Imparidentia</taxon>
        <taxon>Neoheterodontei</taxon>
        <taxon>Myida</taxon>
        <taxon>Myoidea</taxon>
        <taxon>Myidae</taxon>
        <taxon>Mya</taxon>
    </lineage>
</organism>
<reference evidence="1" key="1">
    <citation type="submission" date="2022-11" db="EMBL/GenBank/DDBJ databases">
        <title>Centuries of genome instability and evolution in soft-shell clam transmissible cancer (bioRxiv).</title>
        <authorList>
            <person name="Hart S.F.M."/>
            <person name="Yonemitsu M.A."/>
            <person name="Giersch R.M."/>
            <person name="Beal B.F."/>
            <person name="Arriagada G."/>
            <person name="Davis B.W."/>
            <person name="Ostrander E.A."/>
            <person name="Goff S.P."/>
            <person name="Metzger M.J."/>
        </authorList>
    </citation>
    <scope>NUCLEOTIDE SEQUENCE</scope>
    <source>
        <strain evidence="1">MELC-2E11</strain>
        <tissue evidence="1">Siphon/mantle</tissue>
    </source>
</reference>
<accession>A0ABY7FES9</accession>
<protein>
    <submittedName>
        <fullName evidence="1">Uncharacterized protein</fullName>
    </submittedName>
</protein>
<proteinExistence type="predicted"/>
<dbReference type="EMBL" id="CP111022">
    <property type="protein sequence ID" value="WAR19384.1"/>
    <property type="molecule type" value="Genomic_DNA"/>
</dbReference>
<evidence type="ECO:0000313" key="2">
    <source>
        <dbReference type="Proteomes" id="UP001164746"/>
    </source>
</evidence>
<gene>
    <name evidence="1" type="ORF">MAR_001222</name>
</gene>